<keyword evidence="5" id="KW-1185">Reference proteome</keyword>
<dbReference type="SUPFAM" id="SSF50998">
    <property type="entry name" value="Quinoprotein alcohol dehydrogenase-like"/>
    <property type="match status" value="1"/>
</dbReference>
<dbReference type="EMBL" id="MPUH01001273">
    <property type="protein sequence ID" value="OMJ68845.1"/>
    <property type="molecule type" value="Genomic_DNA"/>
</dbReference>
<accession>A0A1R2AWM1</accession>
<evidence type="ECO:0000256" key="3">
    <source>
        <dbReference type="PROSITE-ProRule" id="PRU00221"/>
    </source>
</evidence>
<sequence>MELRYLQKYHDRGVNTISFSPCGNFLCSIGNIDECVLVVWEILLSRVISTSILSNRVNHIKWLPELASLEFASLSSNELIHWRLNTLRHLEFQPGDITGENFTCMDYSTYIEDLSSHLLIIGTMSGSILVLNARTNTFIMNKKIGNFPIMSIQCKEKFAIVAGKSPEVLMWNMTFGLFVGDGQKVLCDGLPIAISFNNLGSEGIISTNSGSVWYIESDSGNVRVMSCHSKNITAVSAGKYIATSSQDNTIRIWNPLTLEQDTHILIPSSICTCLCLHHSLAYLIAGFEDGTLKAFEIETARCLGSTRSVLTSLSCISFAPDSDSIVLGAETGIIIGVVVLKWSPFTIDFFEFSKLQAEILSLDTKNKLVFASTANGIANVWEKKFTAENAMNGKLFDSAKVEFNLIDNWDLKEPYERTKHVYLQADCLECKGKFDKISEKTLWLIIRGAQYLLARNYYSHQITKKINLAGFPLCISVKDHRISVGLSDRRVLVYSDGNVHEFSAHSDIVTALDFYDNGLVTVASNEIAIWTDF</sequence>
<keyword evidence="2" id="KW-0677">Repeat</keyword>
<evidence type="ECO:0000256" key="1">
    <source>
        <dbReference type="ARBA" id="ARBA00022574"/>
    </source>
</evidence>
<evidence type="ECO:0000313" key="5">
    <source>
        <dbReference type="Proteomes" id="UP000187209"/>
    </source>
</evidence>
<evidence type="ECO:0000313" key="4">
    <source>
        <dbReference type="EMBL" id="OMJ68845.1"/>
    </source>
</evidence>
<comment type="caution">
    <text evidence="4">The sequence shown here is derived from an EMBL/GenBank/DDBJ whole genome shotgun (WGS) entry which is preliminary data.</text>
</comment>
<proteinExistence type="predicted"/>
<name>A0A1R2AWM1_9CILI</name>
<dbReference type="InterPro" id="IPR001680">
    <property type="entry name" value="WD40_rpt"/>
</dbReference>
<feature type="repeat" description="WD" evidence="3">
    <location>
        <begin position="225"/>
        <end position="254"/>
    </location>
</feature>
<reference evidence="4 5" key="1">
    <citation type="submission" date="2016-11" db="EMBL/GenBank/DDBJ databases">
        <title>The macronuclear genome of Stentor coeruleus: a giant cell with tiny introns.</title>
        <authorList>
            <person name="Slabodnick M."/>
            <person name="Ruby J.G."/>
            <person name="Reiff S.B."/>
            <person name="Swart E.C."/>
            <person name="Gosai S."/>
            <person name="Prabakaran S."/>
            <person name="Witkowska E."/>
            <person name="Larue G.E."/>
            <person name="Fisher S."/>
            <person name="Freeman R.M."/>
            <person name="Gunawardena J."/>
            <person name="Chu W."/>
            <person name="Stover N.A."/>
            <person name="Gregory B.D."/>
            <person name="Nowacki M."/>
            <person name="Derisi J."/>
            <person name="Roy S.W."/>
            <person name="Marshall W.F."/>
            <person name="Sood P."/>
        </authorList>
    </citation>
    <scope>NUCLEOTIDE SEQUENCE [LARGE SCALE GENOMIC DNA]</scope>
    <source>
        <strain evidence="4">WM001</strain>
    </source>
</reference>
<dbReference type="InterPro" id="IPR015943">
    <property type="entry name" value="WD40/YVTN_repeat-like_dom_sf"/>
</dbReference>
<dbReference type="Pfam" id="PF00400">
    <property type="entry name" value="WD40"/>
    <property type="match status" value="2"/>
</dbReference>
<dbReference type="PANTHER" id="PTHR13720">
    <property type="entry name" value="WD-40 REPEAT PROTEIN"/>
    <property type="match status" value="1"/>
</dbReference>
<dbReference type="PROSITE" id="PS50082">
    <property type="entry name" value="WD_REPEATS_2"/>
    <property type="match status" value="1"/>
</dbReference>
<keyword evidence="1 3" id="KW-0853">WD repeat</keyword>
<evidence type="ECO:0000256" key="2">
    <source>
        <dbReference type="ARBA" id="ARBA00022737"/>
    </source>
</evidence>
<dbReference type="SMART" id="SM00320">
    <property type="entry name" value="WD40"/>
    <property type="match status" value="4"/>
</dbReference>
<dbReference type="OrthoDB" id="6252103at2759"/>
<dbReference type="Proteomes" id="UP000187209">
    <property type="component" value="Unassembled WGS sequence"/>
</dbReference>
<dbReference type="PANTHER" id="PTHR13720:SF33">
    <property type="entry name" value="HELP DOMAIN-CONTAINING PROTEIN"/>
    <property type="match status" value="1"/>
</dbReference>
<dbReference type="InterPro" id="IPR050630">
    <property type="entry name" value="WD_repeat_EMAP"/>
</dbReference>
<dbReference type="Gene3D" id="2.130.10.10">
    <property type="entry name" value="YVTN repeat-like/Quinoprotein amine dehydrogenase"/>
    <property type="match status" value="2"/>
</dbReference>
<organism evidence="4 5">
    <name type="scientific">Stentor coeruleus</name>
    <dbReference type="NCBI Taxonomy" id="5963"/>
    <lineage>
        <taxon>Eukaryota</taxon>
        <taxon>Sar</taxon>
        <taxon>Alveolata</taxon>
        <taxon>Ciliophora</taxon>
        <taxon>Postciliodesmatophora</taxon>
        <taxon>Heterotrichea</taxon>
        <taxon>Heterotrichida</taxon>
        <taxon>Stentoridae</taxon>
        <taxon>Stentor</taxon>
    </lineage>
</organism>
<dbReference type="InterPro" id="IPR011047">
    <property type="entry name" value="Quinoprotein_ADH-like_sf"/>
</dbReference>
<gene>
    <name evidence="4" type="ORF">SteCoe_33581</name>
</gene>
<dbReference type="AlphaFoldDB" id="A0A1R2AWM1"/>
<protein>
    <submittedName>
        <fullName evidence="4">Uncharacterized protein</fullName>
    </submittedName>
</protein>